<proteinExistence type="predicted"/>
<feature type="domain" description="HTH iclR-type" evidence="4">
    <location>
        <begin position="9"/>
        <end position="71"/>
    </location>
</feature>
<dbReference type="InterPro" id="IPR050707">
    <property type="entry name" value="HTH_MetabolicPath_Reg"/>
</dbReference>
<dbReference type="PROSITE" id="PS51078">
    <property type="entry name" value="ICLR_ED"/>
    <property type="match status" value="2"/>
</dbReference>
<evidence type="ECO:0000259" key="4">
    <source>
        <dbReference type="PROSITE" id="PS51077"/>
    </source>
</evidence>
<dbReference type="GO" id="GO:0003677">
    <property type="term" value="F:DNA binding"/>
    <property type="evidence" value="ECO:0007669"/>
    <property type="project" value="UniProtKB-KW"/>
</dbReference>
<gene>
    <name evidence="6" type="ORF">BLA3211_01575</name>
</gene>
<evidence type="ECO:0000313" key="6">
    <source>
        <dbReference type="EMBL" id="CAB3962189.1"/>
    </source>
</evidence>
<sequence length="529" mass="57203">MSEDHRSRIAALGKALAVLEAFGPAAPDLRIAEIAALTGMNRSSAQRITHTLVRCGYLHRDEVSSALSLTYRSACIAHTFLSTNHLIDLAVPALVDLSARTNLRADLWVMQGADIVNIARVPSAAHSRTMAPIGERLPTLTSAPGRAMLSTLSGKALAQRIAELAEAPDRAITPDEQAAHECTLADAAARGYVFEAGSNVHDEGTIGAAVFGADGACLAAVSVSGWLGEVNEEDVISQVVQPVLATARALSSLRIQTWSRAVSRPAEGKDALPAPEEDEDDPLFISSVARGFQVLEAFTPANSVPTLTALHRLTGLPVATVQRIVDTLMECGYVEKDARHKTFRLTVKTLDMLFNFQMSNRVIKTIWPRLVQLRDDCGQRCSFCILAGADIVHLLHVQSYPHADFHTVYVGRRLPALSTSGGRAILSTLDNDRLQAVLAQSAPKPLTPFTITDKSELQQIIVDAREKGYAFTDQQSVMFDLNVATPIVDSDGHVLGAMVVSGSKRDWTVERMEEEIVPRLVAYARSMFA</sequence>
<evidence type="ECO:0000256" key="1">
    <source>
        <dbReference type="ARBA" id="ARBA00023015"/>
    </source>
</evidence>
<dbReference type="PROSITE" id="PS51077">
    <property type="entry name" value="HTH_ICLR"/>
    <property type="match status" value="2"/>
</dbReference>
<feature type="domain" description="HTH iclR-type" evidence="4">
    <location>
        <begin position="285"/>
        <end position="347"/>
    </location>
</feature>
<dbReference type="GO" id="GO:0003700">
    <property type="term" value="F:DNA-binding transcription factor activity"/>
    <property type="evidence" value="ECO:0007669"/>
    <property type="project" value="TreeGrafter"/>
</dbReference>
<dbReference type="EMBL" id="CABWIL020000005">
    <property type="protein sequence ID" value="CAB3962189.1"/>
    <property type="molecule type" value="Genomic_DNA"/>
</dbReference>
<organism evidence="6 7">
    <name type="scientific">Burkholderia aenigmatica</name>
    <dbReference type="NCBI Taxonomy" id="2015348"/>
    <lineage>
        <taxon>Bacteria</taxon>
        <taxon>Pseudomonadati</taxon>
        <taxon>Pseudomonadota</taxon>
        <taxon>Betaproteobacteria</taxon>
        <taxon>Burkholderiales</taxon>
        <taxon>Burkholderiaceae</taxon>
        <taxon>Burkholderia</taxon>
        <taxon>Burkholderia cepacia complex</taxon>
    </lineage>
</organism>
<dbReference type="InterPro" id="IPR036388">
    <property type="entry name" value="WH-like_DNA-bd_sf"/>
</dbReference>
<dbReference type="InterPro" id="IPR005471">
    <property type="entry name" value="Tscrpt_reg_IclR_N"/>
</dbReference>
<dbReference type="RefSeq" id="WP_175220801.1">
    <property type="nucleotide sequence ID" value="NZ_CABWIL020000005.1"/>
</dbReference>
<dbReference type="InterPro" id="IPR029016">
    <property type="entry name" value="GAF-like_dom_sf"/>
</dbReference>
<dbReference type="SUPFAM" id="SSF46785">
    <property type="entry name" value="Winged helix' DNA-binding domain"/>
    <property type="match status" value="2"/>
</dbReference>
<keyword evidence="1" id="KW-0805">Transcription regulation</keyword>
<dbReference type="InterPro" id="IPR036390">
    <property type="entry name" value="WH_DNA-bd_sf"/>
</dbReference>
<evidence type="ECO:0000256" key="2">
    <source>
        <dbReference type="ARBA" id="ARBA00023125"/>
    </source>
</evidence>
<feature type="domain" description="IclR-ED" evidence="5">
    <location>
        <begin position="72"/>
        <end position="256"/>
    </location>
</feature>
<dbReference type="Gene3D" id="1.10.10.10">
    <property type="entry name" value="Winged helix-like DNA-binding domain superfamily/Winged helix DNA-binding domain"/>
    <property type="match status" value="2"/>
</dbReference>
<dbReference type="Pfam" id="PF01614">
    <property type="entry name" value="IclR_C"/>
    <property type="match status" value="2"/>
</dbReference>
<dbReference type="Pfam" id="PF09339">
    <property type="entry name" value="HTH_IclR"/>
    <property type="match status" value="2"/>
</dbReference>
<dbReference type="InterPro" id="IPR014757">
    <property type="entry name" value="Tscrpt_reg_IclR_C"/>
</dbReference>
<feature type="domain" description="IclR-ED" evidence="5">
    <location>
        <begin position="341"/>
        <end position="529"/>
    </location>
</feature>
<protein>
    <submittedName>
        <fullName evidence="6">IclR family regulatory protein</fullName>
    </submittedName>
</protein>
<dbReference type="PANTHER" id="PTHR30136">
    <property type="entry name" value="HELIX-TURN-HELIX TRANSCRIPTIONAL REGULATOR, ICLR FAMILY"/>
    <property type="match status" value="1"/>
</dbReference>
<evidence type="ECO:0000259" key="5">
    <source>
        <dbReference type="PROSITE" id="PS51078"/>
    </source>
</evidence>
<keyword evidence="2" id="KW-0238">DNA-binding</keyword>
<dbReference type="Proteomes" id="UP000494301">
    <property type="component" value="Unassembled WGS sequence"/>
</dbReference>
<name>A0A6J5IU66_9BURK</name>
<dbReference type="PANTHER" id="PTHR30136:SF34">
    <property type="entry name" value="TRANSCRIPTIONAL REGULATOR"/>
    <property type="match status" value="1"/>
</dbReference>
<evidence type="ECO:0000256" key="3">
    <source>
        <dbReference type="ARBA" id="ARBA00023163"/>
    </source>
</evidence>
<dbReference type="SUPFAM" id="SSF55781">
    <property type="entry name" value="GAF domain-like"/>
    <property type="match status" value="2"/>
</dbReference>
<dbReference type="AlphaFoldDB" id="A0A6J5IU66"/>
<keyword evidence="3" id="KW-0804">Transcription</keyword>
<evidence type="ECO:0000313" key="7">
    <source>
        <dbReference type="Proteomes" id="UP000494301"/>
    </source>
</evidence>
<accession>A0A6J5IU66</accession>
<dbReference type="SMART" id="SM00346">
    <property type="entry name" value="HTH_ICLR"/>
    <property type="match status" value="2"/>
</dbReference>
<dbReference type="GO" id="GO:0045892">
    <property type="term" value="P:negative regulation of DNA-templated transcription"/>
    <property type="evidence" value="ECO:0007669"/>
    <property type="project" value="TreeGrafter"/>
</dbReference>
<dbReference type="Gene3D" id="3.30.450.40">
    <property type="match status" value="2"/>
</dbReference>
<reference evidence="6 7" key="1">
    <citation type="submission" date="2020-04" db="EMBL/GenBank/DDBJ databases">
        <authorList>
            <person name="Depoorter E."/>
        </authorList>
    </citation>
    <scope>NUCLEOTIDE SEQUENCE [LARGE SCALE GENOMIC DNA]</scope>
    <source>
        <strain evidence="6 7">BCC0217</strain>
    </source>
</reference>